<dbReference type="OMA" id="NICMHIQ"/>
<dbReference type="InterPro" id="IPR012337">
    <property type="entry name" value="RNaseH-like_sf"/>
</dbReference>
<protein>
    <submittedName>
        <fullName evidence="3">Putative ribonuclease H-like domain-containing protein</fullName>
    </submittedName>
</protein>
<sequence length="132" mass="14967">MEIPLQVVLLYVMFMASPWVGTSTAPLAEAIALCNRLVCALERGHNRIEVEGDSKLIIDAVNKVIHPPWRLIKIVQDIQDIATRFNSISFRHIFREANFVADALANLGHKCTSGNMWTNRVRSLWRLKSLNV</sequence>
<reference evidence="3 4" key="1">
    <citation type="journal article" date="2018" name="Nat. Genet.">
        <title>The Rosa genome provides new insights in the design of modern roses.</title>
        <authorList>
            <person name="Bendahmane M."/>
        </authorList>
    </citation>
    <scope>NUCLEOTIDE SEQUENCE [LARGE SCALE GENOMIC DNA]</scope>
    <source>
        <strain evidence="4">cv. Old Blush</strain>
    </source>
</reference>
<dbReference type="Gene3D" id="3.30.420.10">
    <property type="entry name" value="Ribonuclease H-like superfamily/Ribonuclease H"/>
    <property type="match status" value="1"/>
</dbReference>
<dbReference type="PANTHER" id="PTHR47723">
    <property type="entry name" value="OS05G0353850 PROTEIN"/>
    <property type="match status" value="1"/>
</dbReference>
<evidence type="ECO:0000256" key="1">
    <source>
        <dbReference type="SAM" id="SignalP"/>
    </source>
</evidence>
<dbReference type="EMBL" id="PDCK01000039">
    <property type="protein sequence ID" value="PRQ56349.1"/>
    <property type="molecule type" value="Genomic_DNA"/>
</dbReference>
<dbReference type="InterPro" id="IPR044730">
    <property type="entry name" value="RNase_H-like_dom_plant"/>
</dbReference>
<organism evidence="3 4">
    <name type="scientific">Rosa chinensis</name>
    <name type="common">China rose</name>
    <dbReference type="NCBI Taxonomy" id="74649"/>
    <lineage>
        <taxon>Eukaryota</taxon>
        <taxon>Viridiplantae</taxon>
        <taxon>Streptophyta</taxon>
        <taxon>Embryophyta</taxon>
        <taxon>Tracheophyta</taxon>
        <taxon>Spermatophyta</taxon>
        <taxon>Magnoliopsida</taxon>
        <taxon>eudicotyledons</taxon>
        <taxon>Gunneridae</taxon>
        <taxon>Pentapetalae</taxon>
        <taxon>rosids</taxon>
        <taxon>fabids</taxon>
        <taxon>Rosales</taxon>
        <taxon>Rosaceae</taxon>
        <taxon>Rosoideae</taxon>
        <taxon>Rosoideae incertae sedis</taxon>
        <taxon>Rosa</taxon>
    </lineage>
</organism>
<accession>A0A2P6SCF7</accession>
<dbReference type="CDD" id="cd06222">
    <property type="entry name" value="RNase_H_like"/>
    <property type="match status" value="1"/>
</dbReference>
<comment type="caution">
    <text evidence="3">The sequence shown here is derived from an EMBL/GenBank/DDBJ whole genome shotgun (WGS) entry which is preliminary data.</text>
</comment>
<dbReference type="InterPro" id="IPR053151">
    <property type="entry name" value="RNase_H-like"/>
</dbReference>
<proteinExistence type="predicted"/>
<dbReference type="Proteomes" id="UP000238479">
    <property type="component" value="Chromosome 1"/>
</dbReference>
<dbReference type="GO" id="GO:0004523">
    <property type="term" value="F:RNA-DNA hybrid ribonuclease activity"/>
    <property type="evidence" value="ECO:0007669"/>
    <property type="project" value="InterPro"/>
</dbReference>
<dbReference type="Gramene" id="PRQ56349">
    <property type="protein sequence ID" value="PRQ56349"/>
    <property type="gene ID" value="RchiOBHm_Chr1g0334811"/>
</dbReference>
<feature type="chain" id="PRO_5015192394" evidence="1">
    <location>
        <begin position="25"/>
        <end position="132"/>
    </location>
</feature>
<gene>
    <name evidence="3" type="ORF">RchiOBHm_Chr1g0334811</name>
</gene>
<feature type="domain" description="RNase H type-1" evidence="2">
    <location>
        <begin position="15"/>
        <end position="107"/>
    </location>
</feature>
<dbReference type="GO" id="GO:0003676">
    <property type="term" value="F:nucleic acid binding"/>
    <property type="evidence" value="ECO:0007669"/>
    <property type="project" value="InterPro"/>
</dbReference>
<evidence type="ECO:0000259" key="2">
    <source>
        <dbReference type="Pfam" id="PF13456"/>
    </source>
</evidence>
<keyword evidence="4" id="KW-1185">Reference proteome</keyword>
<dbReference type="InterPro" id="IPR036397">
    <property type="entry name" value="RNaseH_sf"/>
</dbReference>
<evidence type="ECO:0000313" key="4">
    <source>
        <dbReference type="Proteomes" id="UP000238479"/>
    </source>
</evidence>
<feature type="signal peptide" evidence="1">
    <location>
        <begin position="1"/>
        <end position="24"/>
    </location>
</feature>
<dbReference type="PANTHER" id="PTHR47723:SF23">
    <property type="entry name" value="REVERSE TRANSCRIPTASE-LIKE PROTEIN"/>
    <property type="match status" value="1"/>
</dbReference>
<keyword evidence="1" id="KW-0732">Signal</keyword>
<dbReference type="InterPro" id="IPR002156">
    <property type="entry name" value="RNaseH_domain"/>
</dbReference>
<dbReference type="AlphaFoldDB" id="A0A2P6SCF7"/>
<dbReference type="Pfam" id="PF13456">
    <property type="entry name" value="RVT_3"/>
    <property type="match status" value="1"/>
</dbReference>
<name>A0A2P6SCF7_ROSCH</name>
<dbReference type="SUPFAM" id="SSF53098">
    <property type="entry name" value="Ribonuclease H-like"/>
    <property type="match status" value="1"/>
</dbReference>
<evidence type="ECO:0000313" key="3">
    <source>
        <dbReference type="EMBL" id="PRQ56349.1"/>
    </source>
</evidence>